<sequence>MLRKLNGEIEKWEEADPETPVVPALHYIAVTAQSAPGSDGKYRLRMPFHQIDTIQKWAKEIDGLAFIDVQVGLSSLQDELPRLTKYLESPDFHLGVDPEFSMKGGQKPGTVIGSFNADDINYTINFLAEIVRKNNLPPKILVIHRFTNDMVQNYKAIKKVPEVQVVIDMDGWGGKELKAGTWKRYVYEQPIQFAGFKIFYKNDLKGNSKGLFTPSELMKFKPIPMYIQYQ</sequence>
<evidence type="ECO:0000313" key="2">
    <source>
        <dbReference type="Proteomes" id="UP001202248"/>
    </source>
</evidence>
<protein>
    <recommendedName>
        <fullName evidence="3">Lipoprotein</fullName>
    </recommendedName>
</protein>
<accession>A0ABS9SFB4</accession>
<keyword evidence="2" id="KW-1185">Reference proteome</keyword>
<organism evidence="1 2">
    <name type="scientific">Niabella ginsengisoli</name>
    <dbReference type="NCBI Taxonomy" id="522298"/>
    <lineage>
        <taxon>Bacteria</taxon>
        <taxon>Pseudomonadati</taxon>
        <taxon>Bacteroidota</taxon>
        <taxon>Chitinophagia</taxon>
        <taxon>Chitinophagales</taxon>
        <taxon>Chitinophagaceae</taxon>
        <taxon>Niabella</taxon>
    </lineage>
</organism>
<dbReference type="EMBL" id="JAKWBL010000001">
    <property type="protein sequence ID" value="MCH5596854.1"/>
    <property type="molecule type" value="Genomic_DNA"/>
</dbReference>
<dbReference type="RefSeq" id="WP_240826267.1">
    <property type="nucleotide sequence ID" value="NZ_JAKWBL010000001.1"/>
</dbReference>
<gene>
    <name evidence="1" type="ORF">MKP09_02400</name>
</gene>
<comment type="caution">
    <text evidence="1">The sequence shown here is derived from an EMBL/GenBank/DDBJ whole genome shotgun (WGS) entry which is preliminary data.</text>
</comment>
<proteinExistence type="predicted"/>
<reference evidence="1 2" key="1">
    <citation type="submission" date="2022-02" db="EMBL/GenBank/DDBJ databases">
        <authorList>
            <person name="Min J."/>
        </authorList>
    </citation>
    <scope>NUCLEOTIDE SEQUENCE [LARGE SCALE GENOMIC DNA]</scope>
    <source>
        <strain evidence="1 2">GR10-1</strain>
    </source>
</reference>
<dbReference type="Proteomes" id="UP001202248">
    <property type="component" value="Unassembled WGS sequence"/>
</dbReference>
<evidence type="ECO:0008006" key="3">
    <source>
        <dbReference type="Google" id="ProtNLM"/>
    </source>
</evidence>
<evidence type="ECO:0000313" key="1">
    <source>
        <dbReference type="EMBL" id="MCH5596854.1"/>
    </source>
</evidence>
<name>A0ABS9SFB4_9BACT</name>